<evidence type="ECO:0000259" key="3">
    <source>
        <dbReference type="Pfam" id="PF00588"/>
    </source>
</evidence>
<accession>A0A1F7IFV6</accession>
<dbReference type="GO" id="GO:0032259">
    <property type="term" value="P:methylation"/>
    <property type="evidence" value="ECO:0007669"/>
    <property type="project" value="UniProtKB-KW"/>
</dbReference>
<feature type="domain" description="tRNA/rRNA methyltransferase SpoU type" evidence="3">
    <location>
        <begin position="28"/>
        <end position="195"/>
    </location>
</feature>
<keyword evidence="2" id="KW-0808">Transferase</keyword>
<dbReference type="AlphaFoldDB" id="A0A1F7IFV6"/>
<evidence type="ECO:0000313" key="5">
    <source>
        <dbReference type="Proteomes" id="UP000177698"/>
    </source>
</evidence>
<dbReference type="PANTHER" id="PTHR46429:SF1">
    <property type="entry name" value="23S RRNA (GUANOSINE-2'-O-)-METHYLTRANSFERASE RLMB"/>
    <property type="match status" value="1"/>
</dbReference>
<dbReference type="InterPro" id="IPR001537">
    <property type="entry name" value="SpoU_MeTrfase"/>
</dbReference>
<organism evidence="4 5">
    <name type="scientific">Candidatus Roizmanbacteria bacterium RIFCSPLOWO2_01_FULL_37_12</name>
    <dbReference type="NCBI Taxonomy" id="1802056"/>
    <lineage>
        <taxon>Bacteria</taxon>
        <taxon>Candidatus Roizmaniibacteriota</taxon>
    </lineage>
</organism>
<dbReference type="GO" id="GO:0008173">
    <property type="term" value="F:RNA methyltransferase activity"/>
    <property type="evidence" value="ECO:0007669"/>
    <property type="project" value="InterPro"/>
</dbReference>
<evidence type="ECO:0000313" key="4">
    <source>
        <dbReference type="EMBL" id="OGK42245.1"/>
    </source>
</evidence>
<name>A0A1F7IFV6_9BACT</name>
<dbReference type="SUPFAM" id="SSF75217">
    <property type="entry name" value="alpha/beta knot"/>
    <property type="match status" value="1"/>
</dbReference>
<evidence type="ECO:0000256" key="1">
    <source>
        <dbReference type="ARBA" id="ARBA00022603"/>
    </source>
</evidence>
<reference evidence="4 5" key="1">
    <citation type="journal article" date="2016" name="Nat. Commun.">
        <title>Thousands of microbial genomes shed light on interconnected biogeochemical processes in an aquifer system.</title>
        <authorList>
            <person name="Anantharaman K."/>
            <person name="Brown C.T."/>
            <person name="Hug L.A."/>
            <person name="Sharon I."/>
            <person name="Castelle C.J."/>
            <person name="Probst A.J."/>
            <person name="Thomas B.C."/>
            <person name="Singh A."/>
            <person name="Wilkins M.J."/>
            <person name="Karaoz U."/>
            <person name="Brodie E.L."/>
            <person name="Williams K.H."/>
            <person name="Hubbard S.S."/>
            <person name="Banfield J.F."/>
        </authorList>
    </citation>
    <scope>NUCLEOTIDE SEQUENCE [LARGE SCALE GENOMIC DNA]</scope>
</reference>
<dbReference type="PANTHER" id="PTHR46429">
    <property type="entry name" value="23S RRNA (GUANOSINE-2'-O-)-METHYLTRANSFERASE RLMB"/>
    <property type="match status" value="1"/>
</dbReference>
<sequence>MKLNAQQLRNLEEKKALGTSKVVKRNPIFFILENIYDTYNIGGLFRLADAISVEKIYLCGEMEIPPNHKIKKASIGTYKVVDWEYKRSAEAAIADLNLKFKIKNEKLQIKNQNLSNITIKQYSKSKLNIIAVEQHKTAIPYSNANDALPVVLIFGNETYGVSPETLALADQIVEIPMFGINKSLNVIVSAAIVSYWIIHSFRR</sequence>
<gene>
    <name evidence="4" type="ORF">A2954_04520</name>
</gene>
<dbReference type="InterPro" id="IPR004441">
    <property type="entry name" value="rRNA_MeTrfase_TrmH"/>
</dbReference>
<dbReference type="Pfam" id="PF00588">
    <property type="entry name" value="SpoU_methylase"/>
    <property type="match status" value="1"/>
</dbReference>
<dbReference type="InterPro" id="IPR029028">
    <property type="entry name" value="Alpha/beta_knot_MTases"/>
</dbReference>
<dbReference type="GO" id="GO:0005829">
    <property type="term" value="C:cytosol"/>
    <property type="evidence" value="ECO:0007669"/>
    <property type="project" value="TreeGrafter"/>
</dbReference>
<dbReference type="InterPro" id="IPR029026">
    <property type="entry name" value="tRNA_m1G_MTases_N"/>
</dbReference>
<keyword evidence="1" id="KW-0489">Methyltransferase</keyword>
<protein>
    <recommendedName>
        <fullName evidence="3">tRNA/rRNA methyltransferase SpoU type domain-containing protein</fullName>
    </recommendedName>
</protein>
<dbReference type="GO" id="GO:0006396">
    <property type="term" value="P:RNA processing"/>
    <property type="evidence" value="ECO:0007669"/>
    <property type="project" value="InterPro"/>
</dbReference>
<comment type="caution">
    <text evidence="4">The sequence shown here is derived from an EMBL/GenBank/DDBJ whole genome shotgun (WGS) entry which is preliminary data.</text>
</comment>
<dbReference type="Proteomes" id="UP000177698">
    <property type="component" value="Unassembled WGS sequence"/>
</dbReference>
<dbReference type="Gene3D" id="3.40.1280.10">
    <property type="match status" value="1"/>
</dbReference>
<dbReference type="GO" id="GO:0003723">
    <property type="term" value="F:RNA binding"/>
    <property type="evidence" value="ECO:0007669"/>
    <property type="project" value="InterPro"/>
</dbReference>
<dbReference type="STRING" id="1802056.A2954_04520"/>
<evidence type="ECO:0000256" key="2">
    <source>
        <dbReference type="ARBA" id="ARBA00022679"/>
    </source>
</evidence>
<proteinExistence type="predicted"/>
<dbReference type="EMBL" id="MGAG01000003">
    <property type="protein sequence ID" value="OGK42245.1"/>
    <property type="molecule type" value="Genomic_DNA"/>
</dbReference>